<dbReference type="EMBL" id="FTMC01000003">
    <property type="protein sequence ID" value="SIQ11046.1"/>
    <property type="molecule type" value="Genomic_DNA"/>
</dbReference>
<dbReference type="CDD" id="cd20705">
    <property type="entry name" value="MIX_I"/>
    <property type="match status" value="1"/>
</dbReference>
<evidence type="ECO:0000256" key="2">
    <source>
        <dbReference type="SAM" id="Phobius"/>
    </source>
</evidence>
<accession>A0A1N6Q3E4</accession>
<evidence type="ECO:0000313" key="4">
    <source>
        <dbReference type="Proteomes" id="UP000186079"/>
    </source>
</evidence>
<feature type="region of interest" description="Disordered" evidence="1">
    <location>
        <begin position="612"/>
        <end position="634"/>
    </location>
</feature>
<sequence>MSELKDQTIEQGVRKRTEYDDARQARLVLNIARSDGGTLTIPLLDDARSTTEQPDLQKNTLLAVLPLARLPGYDRQNEAPKGALPRPGRIYVFWGNRLWRELEADGTGQLFEVDLAHWRKQAEQRLDADERPPVGARQYLILLPMLLQGRAIAGELHMAYSELPWTWEYIAWLEQDMARIQRRCRNLAPAWAAAVVGPEHWRATQAMPALAIDTLSEGMRARDFAVESNLADPATFTPGFTGFAETEWVMRLQRAKEELAEHQGDPQPEPLPALESGVDVLVEFNLRGYPRLIGFILDDPLFSLRHATAQLRLTGAYLLTQNALVAQHPHGAYVQALYSLVMRPGDNPLAHLQAYLDTPGVREAARETQRNAARAHMEAILARLIALTDQLAPFIQDWLFSNDERLLEPYALMSELLEVLKHPAHRDALCLTSADDDLEKAINRLTVQLLEATHAITRPLLSDTGQAVIRLQTLAGVSREANPQRMGLSTLLQTVDADASAIDTLALNKNTTALVGDLMDIVSTAICTQVSRLSDAVVAVELPRLFAPSFGVFKTLSPSWRGLELMPRGQALAQRLVILGVEGGGLSYGLTPEERTTLTTKNYSHAVVHDQAGNPLASNSPRRMPGQPNLGRSTVIAAPADHPHVRSLSAWKLQANRKIQGVLETPAIPLVAVVCAVFNLQAQIAEMKGLQKEGWEGELRSFAGLFSAQIDLTAALSNLSKPILGSNNSLVQMLEKPRLNVAKISDKWAKNLEALTGHSRLTLLRAISGAAMVVTSLLSAWDASRAWRQGDRDAALAYGVLGTSGSALWTAATLGMAINPMVLLIGGLIFIGGSLLANWLTDTDLEALAKHGPFGKEHPKSDDERFGHLRDPWNAYTQLLGVLGKPIIQVAPLSEWRKNAPLRHRAALRQVASKRSPMPLGCQPTQMQPLEDGDWIMTLQSPLLPMFQGGRNFVVLAEEQVQALPRSDAARMQPLHRKAINEFKLNAFPLDDGTLLYVLPRQFPPVQLTPRERYHYTIVQRVVLRAQFHLSQPGKLGDKGGPAQTLVLPQPSPKRWQDWQEAFRRLPAPTILSNDAPYWLIETTEFKA</sequence>
<keyword evidence="2" id="KW-0812">Transmembrane</keyword>
<feature type="transmembrane region" description="Helical" evidence="2">
    <location>
        <begin position="763"/>
        <end position="783"/>
    </location>
</feature>
<keyword evidence="2" id="KW-0472">Membrane</keyword>
<feature type="transmembrane region" description="Helical" evidence="2">
    <location>
        <begin position="795"/>
        <end position="815"/>
    </location>
</feature>
<gene>
    <name evidence="3" type="ORF">SAMN05421672_10347</name>
</gene>
<proteinExistence type="predicted"/>
<evidence type="ECO:0000313" key="3">
    <source>
        <dbReference type="EMBL" id="SIQ11046.1"/>
    </source>
</evidence>
<reference evidence="3 4" key="1">
    <citation type="submission" date="2017-01" db="EMBL/GenBank/DDBJ databases">
        <authorList>
            <person name="Mah S.A."/>
            <person name="Swanson W.J."/>
            <person name="Moy G.W."/>
            <person name="Vacquier V.D."/>
        </authorList>
    </citation>
    <scope>NUCLEOTIDE SEQUENCE [LARGE SCALE GENOMIC DNA]</scope>
    <source>
        <strain evidence="3 4">ATCC 29606</strain>
    </source>
</reference>
<dbReference type="Proteomes" id="UP000186079">
    <property type="component" value="Unassembled WGS sequence"/>
</dbReference>
<feature type="transmembrane region" description="Helical" evidence="2">
    <location>
        <begin position="821"/>
        <end position="840"/>
    </location>
</feature>
<keyword evidence="2" id="KW-1133">Transmembrane helix</keyword>
<name>A0A1N6Q3E4_9PSED</name>
<evidence type="ECO:0000256" key="1">
    <source>
        <dbReference type="SAM" id="MobiDB-lite"/>
    </source>
</evidence>
<dbReference type="RefSeq" id="WP_039561180.1">
    <property type="nucleotide sequence ID" value="NZ_FTMC01000003.1"/>
</dbReference>
<dbReference type="AlphaFoldDB" id="A0A1N6Q3E4"/>
<protein>
    <submittedName>
        <fullName evidence="3">Uncharacterized protein</fullName>
    </submittedName>
</protein>
<organism evidence="3 4">
    <name type="scientific">Pseudomonas flexibilis</name>
    <dbReference type="NCBI Taxonomy" id="706570"/>
    <lineage>
        <taxon>Bacteria</taxon>
        <taxon>Pseudomonadati</taxon>
        <taxon>Pseudomonadota</taxon>
        <taxon>Gammaproteobacteria</taxon>
        <taxon>Pseudomonadales</taxon>
        <taxon>Pseudomonadaceae</taxon>
        <taxon>Pseudomonas</taxon>
    </lineage>
</organism>